<proteinExistence type="predicted"/>
<dbReference type="AlphaFoldDB" id="A0A5C4THH8"/>
<sequence>MDKKVLLITPFMTGFGGTETVISNLFKRYNEDSYQKVKLEYINIGGFTDEDWQENIKNNKVIKLSDNKYVRKLQYLAFLPFIMFFILKKYKPDLVISTNPIIWSIAYMLKPFF</sequence>
<dbReference type="RefSeq" id="WP_139571262.1">
    <property type="nucleotide sequence ID" value="NZ_QFCR01000055.1"/>
</dbReference>
<comment type="caution">
    <text evidence="1">The sequence shown here is derived from an EMBL/GenBank/DDBJ whole genome shotgun (WGS) entry which is preliminary data.</text>
</comment>
<gene>
    <name evidence="1" type="ORF">DID87_07115</name>
</gene>
<dbReference type="EMBL" id="QFCR01000055">
    <property type="protein sequence ID" value="TNK89719.1"/>
    <property type="molecule type" value="Genomic_DNA"/>
</dbReference>
<protein>
    <recommendedName>
        <fullName evidence="3">Glycosyltransferase subfamily 4-like N-terminal domain-containing protein</fullName>
    </recommendedName>
</protein>
<organism evidence="1 2">
    <name type="scientific">Fructilactobacillus sanfranciscensis</name>
    <name type="common">Lactobacillus sanfranciscensis</name>
    <dbReference type="NCBI Taxonomy" id="1625"/>
    <lineage>
        <taxon>Bacteria</taxon>
        <taxon>Bacillati</taxon>
        <taxon>Bacillota</taxon>
        <taxon>Bacilli</taxon>
        <taxon>Lactobacillales</taxon>
        <taxon>Lactobacillaceae</taxon>
        <taxon>Fructilactobacillus</taxon>
    </lineage>
</organism>
<name>A0A5C4THH8_FRUSA</name>
<dbReference type="Proteomes" id="UP000313312">
    <property type="component" value="Unassembled WGS sequence"/>
</dbReference>
<reference evidence="1 2" key="1">
    <citation type="submission" date="2018-05" db="EMBL/GenBank/DDBJ databases">
        <title>Lactobacillus sanfranciscensis Ah4 draft denome sequence.</title>
        <authorList>
            <person name="Zhang G."/>
        </authorList>
    </citation>
    <scope>NUCLEOTIDE SEQUENCE [LARGE SCALE GENOMIC DNA]</scope>
    <source>
        <strain evidence="1 2">Ah4</strain>
    </source>
</reference>
<evidence type="ECO:0008006" key="3">
    <source>
        <dbReference type="Google" id="ProtNLM"/>
    </source>
</evidence>
<evidence type="ECO:0000313" key="2">
    <source>
        <dbReference type="Proteomes" id="UP000313312"/>
    </source>
</evidence>
<accession>A0A5C4THH8</accession>
<dbReference type="SUPFAM" id="SSF53756">
    <property type="entry name" value="UDP-Glycosyltransferase/glycogen phosphorylase"/>
    <property type="match status" value="1"/>
</dbReference>
<evidence type="ECO:0000313" key="1">
    <source>
        <dbReference type="EMBL" id="TNK89719.1"/>
    </source>
</evidence>